<protein>
    <submittedName>
        <fullName evidence="2">Uncharacterized protein</fullName>
    </submittedName>
</protein>
<sequence>MSPEQLSKISKALNLCIKLYLIVTILGVVVLALNAGSFSFSLPSPLNYIYFGISVLFVPIVVVSAAIQYYLGKNYPDFKSE</sequence>
<gene>
    <name evidence="2" type="ORF">MmiAt1_16820</name>
</gene>
<dbReference type="Proteomes" id="UP001272052">
    <property type="component" value="Unassembled WGS sequence"/>
</dbReference>
<organism evidence="2 3">
    <name type="scientific">Methanimicrococcus hacksteinii</name>
    <dbReference type="NCBI Taxonomy" id="3028293"/>
    <lineage>
        <taxon>Archaea</taxon>
        <taxon>Methanobacteriati</taxon>
        <taxon>Methanobacteriota</taxon>
        <taxon>Stenosarchaea group</taxon>
        <taxon>Methanomicrobia</taxon>
        <taxon>Methanosarcinales</taxon>
        <taxon>Methanosarcinaceae</taxon>
        <taxon>Methanimicrococcus</taxon>
    </lineage>
</organism>
<keyword evidence="1" id="KW-1133">Transmembrane helix</keyword>
<feature type="transmembrane region" description="Helical" evidence="1">
    <location>
        <begin position="48"/>
        <end position="71"/>
    </location>
</feature>
<feature type="transmembrane region" description="Helical" evidence="1">
    <location>
        <begin position="12"/>
        <end position="36"/>
    </location>
</feature>
<dbReference type="RefSeq" id="WP_318786513.1">
    <property type="nucleotide sequence ID" value="NZ_JAWDKC010000031.1"/>
</dbReference>
<evidence type="ECO:0000256" key="1">
    <source>
        <dbReference type="SAM" id="Phobius"/>
    </source>
</evidence>
<comment type="caution">
    <text evidence="2">The sequence shown here is derived from an EMBL/GenBank/DDBJ whole genome shotgun (WGS) entry which is preliminary data.</text>
</comment>
<keyword evidence="1" id="KW-0812">Transmembrane</keyword>
<evidence type="ECO:0000313" key="3">
    <source>
        <dbReference type="Proteomes" id="UP001272052"/>
    </source>
</evidence>
<evidence type="ECO:0000313" key="2">
    <source>
        <dbReference type="EMBL" id="MDV0446072.1"/>
    </source>
</evidence>
<dbReference type="EMBL" id="JAWDKC010000031">
    <property type="protein sequence ID" value="MDV0446072.1"/>
    <property type="molecule type" value="Genomic_DNA"/>
</dbReference>
<proteinExistence type="predicted"/>
<name>A0ABU3VRQ0_9EURY</name>
<reference evidence="2 3" key="1">
    <citation type="submission" date="2023-06" db="EMBL/GenBank/DDBJ databases">
        <title>Genome sequence of Methanimicrococcus sp. At1.</title>
        <authorList>
            <person name="Protasov E."/>
            <person name="Platt K."/>
            <person name="Poehlein A."/>
            <person name="Daniel R."/>
            <person name="Brune A."/>
        </authorList>
    </citation>
    <scope>NUCLEOTIDE SEQUENCE [LARGE SCALE GENOMIC DNA]</scope>
    <source>
        <strain evidence="2 3">At1</strain>
    </source>
</reference>
<keyword evidence="3" id="KW-1185">Reference proteome</keyword>
<keyword evidence="1" id="KW-0472">Membrane</keyword>
<accession>A0ABU3VRQ0</accession>